<dbReference type="InterPro" id="IPR003594">
    <property type="entry name" value="HATPase_dom"/>
</dbReference>
<dbReference type="InterPro" id="IPR005467">
    <property type="entry name" value="His_kinase_dom"/>
</dbReference>
<keyword evidence="8 13" id="KW-0418">Kinase</keyword>
<dbReference type="InterPro" id="IPR017202">
    <property type="entry name" value="LiaS/VraS"/>
</dbReference>
<dbReference type="SUPFAM" id="SSF55874">
    <property type="entry name" value="ATPase domain of HSP90 chaperone/DNA topoisomerase II/histidine kinase"/>
    <property type="match status" value="1"/>
</dbReference>
<dbReference type="Pfam" id="PF07730">
    <property type="entry name" value="HisKA_3"/>
    <property type="match status" value="1"/>
</dbReference>
<evidence type="ECO:0000256" key="11">
    <source>
        <dbReference type="ARBA" id="ARBA00023012"/>
    </source>
</evidence>
<dbReference type="CDD" id="cd16917">
    <property type="entry name" value="HATPase_UhpB-NarQ-NarX-like"/>
    <property type="match status" value="1"/>
</dbReference>
<dbReference type="InterPro" id="IPR003660">
    <property type="entry name" value="HAMP_dom"/>
</dbReference>
<evidence type="ECO:0000256" key="4">
    <source>
        <dbReference type="ARBA" id="ARBA00022553"/>
    </source>
</evidence>
<dbReference type="PIRSF" id="PIRSF037431">
    <property type="entry name" value="STHK_LiaS"/>
    <property type="match status" value="1"/>
</dbReference>
<dbReference type="PROSITE" id="PS50109">
    <property type="entry name" value="HIS_KIN"/>
    <property type="match status" value="1"/>
</dbReference>
<dbReference type="Gene3D" id="1.20.5.1930">
    <property type="match status" value="1"/>
</dbReference>
<evidence type="ECO:0000256" key="2">
    <source>
        <dbReference type="ARBA" id="ARBA00004651"/>
    </source>
</evidence>
<dbReference type="GO" id="GO:0005524">
    <property type="term" value="F:ATP binding"/>
    <property type="evidence" value="ECO:0007669"/>
    <property type="project" value="UniProtKB-UniRule"/>
</dbReference>
<dbReference type="Gene3D" id="6.10.340.10">
    <property type="match status" value="1"/>
</dbReference>
<dbReference type="AlphaFoldDB" id="A0A1I3SYG9"/>
<evidence type="ECO:0000256" key="10">
    <source>
        <dbReference type="ARBA" id="ARBA00022989"/>
    </source>
</evidence>
<keyword evidence="7 13" id="KW-0547">Nucleotide-binding</keyword>
<keyword evidence="14" id="KW-0175">Coiled coil</keyword>
<reference evidence="19" key="1">
    <citation type="submission" date="2016-10" db="EMBL/GenBank/DDBJ databases">
        <authorList>
            <person name="Varghese N."/>
            <person name="Submissions S."/>
        </authorList>
    </citation>
    <scope>NUCLEOTIDE SEQUENCE [LARGE SCALE GENOMIC DNA]</scope>
    <source>
        <strain evidence="19">CGMCC 1.3704</strain>
    </source>
</reference>
<dbReference type="EMBL" id="FOSB01000003">
    <property type="protein sequence ID" value="SFJ63898.1"/>
    <property type="molecule type" value="Genomic_DNA"/>
</dbReference>
<dbReference type="Gene3D" id="3.30.565.10">
    <property type="entry name" value="Histidine kinase-like ATPase, C-terminal domain"/>
    <property type="match status" value="1"/>
</dbReference>
<dbReference type="Proteomes" id="UP000183557">
    <property type="component" value="Unassembled WGS sequence"/>
</dbReference>
<dbReference type="RefSeq" id="WP_075035768.1">
    <property type="nucleotide sequence ID" value="NZ_FOSB01000003.1"/>
</dbReference>
<evidence type="ECO:0000259" key="16">
    <source>
        <dbReference type="PROSITE" id="PS50109"/>
    </source>
</evidence>
<evidence type="ECO:0000256" key="14">
    <source>
        <dbReference type="SAM" id="Coils"/>
    </source>
</evidence>
<evidence type="ECO:0000256" key="6">
    <source>
        <dbReference type="ARBA" id="ARBA00022692"/>
    </source>
</evidence>
<dbReference type="PANTHER" id="PTHR24421:SF37">
    <property type="entry name" value="SENSOR HISTIDINE KINASE NARS"/>
    <property type="match status" value="1"/>
</dbReference>
<protein>
    <recommendedName>
        <fullName evidence="13">Sensor histidine kinase</fullName>
        <ecNumber evidence="13">2.7.13.3</ecNumber>
    </recommendedName>
</protein>
<proteinExistence type="predicted"/>
<evidence type="ECO:0000313" key="18">
    <source>
        <dbReference type="EMBL" id="SFJ63898.1"/>
    </source>
</evidence>
<comment type="catalytic activity">
    <reaction evidence="1 13">
        <text>ATP + protein L-histidine = ADP + protein N-phospho-L-histidine.</text>
        <dbReference type="EC" id="2.7.13.3"/>
    </reaction>
</comment>
<feature type="coiled-coil region" evidence="14">
    <location>
        <begin position="112"/>
        <end position="139"/>
    </location>
</feature>
<keyword evidence="11 13" id="KW-0902">Two-component regulatory system</keyword>
<dbReference type="EC" id="2.7.13.3" evidence="13"/>
<keyword evidence="5 13" id="KW-0808">Transferase</keyword>
<evidence type="ECO:0000256" key="3">
    <source>
        <dbReference type="ARBA" id="ARBA00022475"/>
    </source>
</evidence>
<keyword evidence="19" id="KW-1185">Reference proteome</keyword>
<dbReference type="SMART" id="SM00387">
    <property type="entry name" value="HATPase_c"/>
    <property type="match status" value="1"/>
</dbReference>
<dbReference type="InterPro" id="IPR036890">
    <property type="entry name" value="HATPase_C_sf"/>
</dbReference>
<feature type="domain" description="HAMP" evidence="17">
    <location>
        <begin position="72"/>
        <end position="124"/>
    </location>
</feature>
<evidence type="ECO:0000256" key="13">
    <source>
        <dbReference type="PIRNR" id="PIRNR037431"/>
    </source>
</evidence>
<dbReference type="GO" id="GO:0005886">
    <property type="term" value="C:plasma membrane"/>
    <property type="evidence" value="ECO:0007669"/>
    <property type="project" value="UniProtKB-SubCell"/>
</dbReference>
<dbReference type="OrthoDB" id="9795828at2"/>
<name>A0A1I3SYG9_HALDA</name>
<feature type="transmembrane region" description="Helical" evidence="15">
    <location>
        <begin position="20"/>
        <end position="38"/>
    </location>
</feature>
<sequence length="354" mass="40325">MWKQLNSIRYMYIRSHLYGLVLNTFILLSILLSIYVWFQPEWLSAGAILLFTFLYLGVGFFMALYAGFRSSGDLKQRLDYISTMITQLSRGKLSSRIYFHESDEIAAVGDELNVLGEKLEQQKESLMKLADEKSELARSAHKAATIEERQRLARDLHDAVSQQLFALTMMAQAAMKIFDRDPDKAREQLEEITQMALQAQTEMRALLLHLRPVHLSGEPLTEGIASLIEELKQKCMIDFDLQVDEVEQLPTTVEEQLFRVVQEAFSNILRHANASEVKVEITHDGEEIFLHIADNGIGFDTEEKKTNKASYGLKTMRERCEEIGGTYSLRSRKGEGTHIDLCIPINVGEKEAEG</sequence>
<evidence type="ECO:0000256" key="15">
    <source>
        <dbReference type="SAM" id="Phobius"/>
    </source>
</evidence>
<evidence type="ECO:0000256" key="5">
    <source>
        <dbReference type="ARBA" id="ARBA00022679"/>
    </source>
</evidence>
<evidence type="ECO:0000256" key="12">
    <source>
        <dbReference type="ARBA" id="ARBA00023136"/>
    </source>
</evidence>
<keyword evidence="4" id="KW-0597">Phosphoprotein</keyword>
<keyword evidence="3 13" id="KW-1003">Cell membrane</keyword>
<dbReference type="GO" id="GO:0000155">
    <property type="term" value="F:phosphorelay sensor kinase activity"/>
    <property type="evidence" value="ECO:0007669"/>
    <property type="project" value="UniProtKB-UniRule"/>
</dbReference>
<dbReference type="Pfam" id="PF02518">
    <property type="entry name" value="HATPase_c"/>
    <property type="match status" value="1"/>
</dbReference>
<gene>
    <name evidence="18" type="ORF">SAMN04487936_103151</name>
</gene>
<dbReference type="GO" id="GO:0046983">
    <property type="term" value="F:protein dimerization activity"/>
    <property type="evidence" value="ECO:0007669"/>
    <property type="project" value="InterPro"/>
</dbReference>
<feature type="transmembrane region" description="Helical" evidence="15">
    <location>
        <begin position="44"/>
        <end position="68"/>
    </location>
</feature>
<evidence type="ECO:0000259" key="17">
    <source>
        <dbReference type="PROSITE" id="PS50885"/>
    </source>
</evidence>
<evidence type="ECO:0000256" key="1">
    <source>
        <dbReference type="ARBA" id="ARBA00000085"/>
    </source>
</evidence>
<comment type="subcellular location">
    <subcellularLocation>
        <location evidence="2 13">Cell membrane</location>
        <topology evidence="2 13">Multi-pass membrane protein</topology>
    </subcellularLocation>
</comment>
<dbReference type="PANTHER" id="PTHR24421">
    <property type="entry name" value="NITRATE/NITRITE SENSOR PROTEIN NARX-RELATED"/>
    <property type="match status" value="1"/>
</dbReference>
<dbReference type="InterPro" id="IPR011712">
    <property type="entry name" value="Sig_transdc_His_kin_sub3_dim/P"/>
</dbReference>
<evidence type="ECO:0000256" key="7">
    <source>
        <dbReference type="ARBA" id="ARBA00022741"/>
    </source>
</evidence>
<evidence type="ECO:0000313" key="19">
    <source>
        <dbReference type="Proteomes" id="UP000183557"/>
    </source>
</evidence>
<keyword evidence="6 15" id="KW-0812">Transmembrane</keyword>
<dbReference type="InterPro" id="IPR050482">
    <property type="entry name" value="Sensor_HK_TwoCompSys"/>
</dbReference>
<evidence type="ECO:0000256" key="9">
    <source>
        <dbReference type="ARBA" id="ARBA00022840"/>
    </source>
</evidence>
<keyword evidence="9 13" id="KW-0067">ATP-binding</keyword>
<feature type="domain" description="Histidine kinase" evidence="16">
    <location>
        <begin position="151"/>
        <end position="347"/>
    </location>
</feature>
<accession>A0A1I3SYG9</accession>
<evidence type="ECO:0000256" key="8">
    <source>
        <dbReference type="ARBA" id="ARBA00022777"/>
    </source>
</evidence>
<dbReference type="PROSITE" id="PS50885">
    <property type="entry name" value="HAMP"/>
    <property type="match status" value="1"/>
</dbReference>
<keyword evidence="12 13" id="KW-0472">Membrane</keyword>
<organism evidence="18 19">
    <name type="scientific">Halobacillus dabanensis</name>
    <dbReference type="NCBI Taxonomy" id="240302"/>
    <lineage>
        <taxon>Bacteria</taxon>
        <taxon>Bacillati</taxon>
        <taxon>Bacillota</taxon>
        <taxon>Bacilli</taxon>
        <taxon>Bacillales</taxon>
        <taxon>Bacillaceae</taxon>
        <taxon>Halobacillus</taxon>
    </lineage>
</organism>
<keyword evidence="10 15" id="KW-1133">Transmembrane helix</keyword>